<name>A0AAE1MKZ2_9FABA</name>
<dbReference type="PANTHER" id="PTHR34145">
    <property type="entry name" value="OS02G0105600 PROTEIN"/>
    <property type="match status" value="1"/>
</dbReference>
<accession>A0AAE1MKZ2</accession>
<dbReference type="SUPFAM" id="SSF52058">
    <property type="entry name" value="L domain-like"/>
    <property type="match status" value="1"/>
</dbReference>
<dbReference type="Proteomes" id="UP001293593">
    <property type="component" value="Unassembled WGS sequence"/>
</dbReference>
<dbReference type="InterPro" id="IPR001810">
    <property type="entry name" value="F-box_dom"/>
</dbReference>
<dbReference type="Pfam" id="PF00646">
    <property type="entry name" value="F-box"/>
    <property type="match status" value="1"/>
</dbReference>
<dbReference type="InterPro" id="IPR036047">
    <property type="entry name" value="F-box-like_dom_sf"/>
</dbReference>
<proteinExistence type="predicted"/>
<dbReference type="SUPFAM" id="SSF81383">
    <property type="entry name" value="F-box domain"/>
    <property type="match status" value="1"/>
</dbReference>
<protein>
    <recommendedName>
        <fullName evidence="1">F-box domain-containing protein</fullName>
    </recommendedName>
</protein>
<comment type="caution">
    <text evidence="2">The sequence shown here is derived from an EMBL/GenBank/DDBJ whole genome shotgun (WGS) entry which is preliminary data.</text>
</comment>
<sequence>MALEDLPDHLIHKIMHLLPYEEAAKFSVLSKSLYSSWLSFPTLNFSYKSTSSEDVSHEYQTFFNNFQKTLQLRGPYIKGSLHNLSIYYCRDRSIVYPKVFDALLNFAIENKVKELNITEPNNKCDFYWRDMRHLDDFILNVNNDSLGPLFSSQFLTVLKFIGVGVPSFDAFIACPKLEELLFKTCDGFQTINVSSSSSLKKVAVECCRGLKGIQILDGKVLHSFMFEGHGIAKQQRCALDISDCPALRVLKLNGKTTTTDRWLNRTVRDLRYFEELKIWYCDMLEKVEFENYNLKKLDLYCCVKLKEVVVDVPNLLEFYYDYSSMSLPISNLPAKCIVNIKFLCEPPWISTIFLFKRFLSYFNHVKELSLSYVKFEEMIFPKESLRYNLYPIYELRHLKLESLLDLSIPSGRTLTRVLKSLIHLVPKPSTITLYTGITERISTLNFEYGN</sequence>
<dbReference type="AlphaFoldDB" id="A0AAE1MKZ2"/>
<dbReference type="PANTHER" id="PTHR34145:SF28">
    <property type="entry name" value="F-BOX DOMAIN-CONTAINING PROTEIN"/>
    <property type="match status" value="1"/>
</dbReference>
<evidence type="ECO:0000259" key="1">
    <source>
        <dbReference type="PROSITE" id="PS50181"/>
    </source>
</evidence>
<dbReference type="Gene3D" id="3.80.10.10">
    <property type="entry name" value="Ribonuclease Inhibitor"/>
    <property type="match status" value="1"/>
</dbReference>
<gene>
    <name evidence="2" type="ORF">QN277_025082</name>
</gene>
<reference evidence="2" key="1">
    <citation type="submission" date="2023-10" db="EMBL/GenBank/DDBJ databases">
        <title>Chromosome-level genome of the transformable northern wattle, Acacia crassicarpa.</title>
        <authorList>
            <person name="Massaro I."/>
            <person name="Sinha N.R."/>
            <person name="Poethig S."/>
            <person name="Leichty A.R."/>
        </authorList>
    </citation>
    <scope>NUCLEOTIDE SEQUENCE</scope>
    <source>
        <strain evidence="2">Acra3RX</strain>
        <tissue evidence="2">Leaf</tissue>
    </source>
</reference>
<dbReference type="InterPro" id="IPR032675">
    <property type="entry name" value="LRR_dom_sf"/>
</dbReference>
<evidence type="ECO:0000313" key="3">
    <source>
        <dbReference type="Proteomes" id="UP001293593"/>
    </source>
</evidence>
<dbReference type="PROSITE" id="PS50181">
    <property type="entry name" value="FBOX"/>
    <property type="match status" value="1"/>
</dbReference>
<keyword evidence="3" id="KW-1185">Reference proteome</keyword>
<feature type="domain" description="F-box" evidence="1">
    <location>
        <begin position="1"/>
        <end position="50"/>
    </location>
</feature>
<evidence type="ECO:0000313" key="2">
    <source>
        <dbReference type="EMBL" id="KAK4268420.1"/>
    </source>
</evidence>
<dbReference type="InterPro" id="IPR053772">
    <property type="entry name" value="At1g61320/At1g61330-like"/>
</dbReference>
<organism evidence="2 3">
    <name type="scientific">Acacia crassicarpa</name>
    <name type="common">northern wattle</name>
    <dbReference type="NCBI Taxonomy" id="499986"/>
    <lineage>
        <taxon>Eukaryota</taxon>
        <taxon>Viridiplantae</taxon>
        <taxon>Streptophyta</taxon>
        <taxon>Embryophyta</taxon>
        <taxon>Tracheophyta</taxon>
        <taxon>Spermatophyta</taxon>
        <taxon>Magnoliopsida</taxon>
        <taxon>eudicotyledons</taxon>
        <taxon>Gunneridae</taxon>
        <taxon>Pentapetalae</taxon>
        <taxon>rosids</taxon>
        <taxon>fabids</taxon>
        <taxon>Fabales</taxon>
        <taxon>Fabaceae</taxon>
        <taxon>Caesalpinioideae</taxon>
        <taxon>mimosoid clade</taxon>
        <taxon>Acacieae</taxon>
        <taxon>Acacia</taxon>
    </lineage>
</organism>
<dbReference type="EMBL" id="JAWXYG010000007">
    <property type="protein sequence ID" value="KAK4268420.1"/>
    <property type="molecule type" value="Genomic_DNA"/>
</dbReference>